<gene>
    <name evidence="3" type="ORF">JK358_13650</name>
</gene>
<evidence type="ECO:0000256" key="1">
    <source>
        <dbReference type="SAM" id="MobiDB-lite"/>
    </source>
</evidence>
<feature type="transmembrane region" description="Helical" evidence="2">
    <location>
        <begin position="312"/>
        <end position="331"/>
    </location>
</feature>
<dbReference type="Proteomes" id="UP000602198">
    <property type="component" value="Unassembled WGS sequence"/>
</dbReference>
<feature type="transmembrane region" description="Helical" evidence="2">
    <location>
        <begin position="132"/>
        <end position="154"/>
    </location>
</feature>
<keyword evidence="2" id="KW-0812">Transmembrane</keyword>
<feature type="compositionally biased region" description="Acidic residues" evidence="1">
    <location>
        <begin position="421"/>
        <end position="472"/>
    </location>
</feature>
<evidence type="ECO:0000313" key="4">
    <source>
        <dbReference type="Proteomes" id="UP000602198"/>
    </source>
</evidence>
<dbReference type="RefSeq" id="WP_201947493.1">
    <property type="nucleotide sequence ID" value="NZ_JAERRJ010000005.1"/>
</dbReference>
<evidence type="ECO:0000256" key="2">
    <source>
        <dbReference type="SAM" id="Phobius"/>
    </source>
</evidence>
<feature type="transmembrane region" description="Helical" evidence="2">
    <location>
        <begin position="250"/>
        <end position="275"/>
    </location>
</feature>
<feature type="transmembrane region" description="Helical" evidence="2">
    <location>
        <begin position="343"/>
        <end position="365"/>
    </location>
</feature>
<feature type="transmembrane region" description="Helical" evidence="2">
    <location>
        <begin position="43"/>
        <end position="67"/>
    </location>
</feature>
<keyword evidence="2" id="KW-1133">Transmembrane helix</keyword>
<feature type="transmembrane region" description="Helical" evidence="2">
    <location>
        <begin position="101"/>
        <end position="120"/>
    </location>
</feature>
<feature type="transmembrane region" description="Helical" evidence="2">
    <location>
        <begin position="169"/>
        <end position="188"/>
    </location>
</feature>
<dbReference type="InterPro" id="IPR045931">
    <property type="entry name" value="DUF6350"/>
</dbReference>
<dbReference type="Pfam" id="PF19877">
    <property type="entry name" value="DUF6350"/>
    <property type="match status" value="1"/>
</dbReference>
<feature type="compositionally biased region" description="Acidic residues" evidence="1">
    <location>
        <begin position="487"/>
        <end position="497"/>
    </location>
</feature>
<name>A0ABS1M5F9_9NOCA</name>
<feature type="transmembrane region" description="Helical" evidence="2">
    <location>
        <begin position="371"/>
        <end position="392"/>
    </location>
</feature>
<feature type="transmembrane region" description="Helical" evidence="2">
    <location>
        <begin position="218"/>
        <end position="238"/>
    </location>
</feature>
<keyword evidence="4" id="KW-1185">Reference proteome</keyword>
<feature type="region of interest" description="Disordered" evidence="1">
    <location>
        <begin position="421"/>
        <end position="520"/>
    </location>
</feature>
<accession>A0ABS1M5F9</accession>
<reference evidence="3 4" key="1">
    <citation type="submission" date="2021-01" db="EMBL/GenBank/DDBJ databases">
        <title>WGS of actinomycetes isolated from Thailand.</title>
        <authorList>
            <person name="Thawai C."/>
        </authorList>
    </citation>
    <scope>NUCLEOTIDE SEQUENCE [LARGE SCALE GENOMIC DNA]</scope>
    <source>
        <strain evidence="3 4">LPG 2</strain>
    </source>
</reference>
<proteinExistence type="predicted"/>
<dbReference type="EMBL" id="JAERRJ010000005">
    <property type="protein sequence ID" value="MBL1075439.1"/>
    <property type="molecule type" value="Genomic_DNA"/>
</dbReference>
<sequence length="520" mass="54204">MDVPKSTALARIDDEVREFPHDPDPLPPGPGGFGALTPERARVLLIVAARGSSVTILLIFAIVFGTLLASRSGLTGASGAIAASWLAVHQVPLVIGKTALGLWPLLPTGFLLWMVARDCAKAAEPDCGRADLGWIAGAAVGGPLIVTAICLAVADDASAVVALRPPDTPVAFAWVIGLHALAAAVGIGSRRWRELLSLAPITVPDWVIPGVLAGLRALFRLFAIATALTLVSFLAHWSRIGETYQAAGNIVGVAGLTLLSLAYLPNVVIDAVSLLLGGQVRIGDGSLSLFAIEGAPVPSLPLLAAVPAGPAPIWWMALLIVPAAVGVLSGLDCGRHSDDRATAPWATLTAAGVGAVLLSLLGVFAGGDLGTFGWIGPNILLSAALAFIWLAVPGYVGMLAAHWFAPAAGAAAAVAEDDDYDDEYDDADYADDDYDAADDEYDEYDEDADYDSDEYDDYDEAEDADAAEDSSDDYYFSPDDPDRPDAIDGELVEDDSEPTTRPPVRGDDDIVDAEVVESDN</sequence>
<keyword evidence="2" id="KW-0472">Membrane</keyword>
<organism evidence="3 4">
    <name type="scientific">Nocardia acididurans</name>
    <dbReference type="NCBI Taxonomy" id="2802282"/>
    <lineage>
        <taxon>Bacteria</taxon>
        <taxon>Bacillati</taxon>
        <taxon>Actinomycetota</taxon>
        <taxon>Actinomycetes</taxon>
        <taxon>Mycobacteriales</taxon>
        <taxon>Nocardiaceae</taxon>
        <taxon>Nocardia</taxon>
    </lineage>
</organism>
<comment type="caution">
    <text evidence="3">The sequence shown here is derived from an EMBL/GenBank/DDBJ whole genome shotgun (WGS) entry which is preliminary data.</text>
</comment>
<protein>
    <submittedName>
        <fullName evidence="3">Uncharacterized protein</fullName>
    </submittedName>
</protein>
<feature type="compositionally biased region" description="Acidic residues" evidence="1">
    <location>
        <begin position="509"/>
        <end position="520"/>
    </location>
</feature>
<evidence type="ECO:0000313" key="3">
    <source>
        <dbReference type="EMBL" id="MBL1075439.1"/>
    </source>
</evidence>